<dbReference type="PATRIC" id="fig|1333857.3.peg.2065"/>
<reference evidence="1 2" key="1">
    <citation type="journal article" date="2013" name="Genome Announc.">
        <title>Whole-genome sequences of five oyster-associated bacteria show potential for crude oil hydrocarbon degradation.</title>
        <authorList>
            <person name="Chauhan A."/>
            <person name="Green S."/>
            <person name="Pathak A."/>
            <person name="Thomas J."/>
            <person name="Venkatramanan R."/>
        </authorList>
    </citation>
    <scope>NUCLEOTIDE SEQUENCE [LARGE SCALE GENOMIC DNA]</scope>
    <source>
        <strain evidence="1 2">MF109</strain>
    </source>
</reference>
<proteinExistence type="predicted"/>
<accession>T5K6B5</accession>
<protein>
    <submittedName>
        <fullName evidence="1">Uncharacterized protein</fullName>
    </submittedName>
</protein>
<dbReference type="EMBL" id="ATAO01000191">
    <property type="protein sequence ID" value="EQM76064.1"/>
    <property type="molecule type" value="Genomic_DNA"/>
</dbReference>
<evidence type="ECO:0000313" key="1">
    <source>
        <dbReference type="EMBL" id="EQM76064.1"/>
    </source>
</evidence>
<comment type="caution">
    <text evidence="1">The sequence shown here is derived from an EMBL/GenBank/DDBJ whole genome shotgun (WGS) entry which is preliminary data.</text>
</comment>
<dbReference type="RefSeq" id="WP_021200026.1">
    <property type="nucleotide sequence ID" value="NZ_ATAO01000191.1"/>
</dbReference>
<evidence type="ECO:0000313" key="2">
    <source>
        <dbReference type="Proteomes" id="UP000016033"/>
    </source>
</evidence>
<sequence>MSRYDLLGVEAQLFEQYPALADRHEKAARAGSEHIRGLIERSDAARGGDADAFAEHVASIQRSALASYAASVRGIVSVEDMVRWVRTRDALRLSAYDSLLREVDAPGAASLLDALEAVHDSGDASGGQATLDQALAAVADRCTCGYASTRNLPKRTCYVCAQAVTAVWDAEEQRVLLRLPALREAVDGVLDALVDRLAEIKLDPATEWSVVEHEQRKARHRLTRLNRAARGEIFDEMLTNWRELASAASHDSRPIARSVAKGAKRSGLGTARLSAIALPGNALVESRAKKRAQQR</sequence>
<dbReference type="Proteomes" id="UP000016033">
    <property type="component" value="Unassembled WGS sequence"/>
</dbReference>
<name>T5K6B5_MICMQ</name>
<organism evidence="1 2">
    <name type="scientific">Microbacterium maritypicum MF109</name>
    <dbReference type="NCBI Taxonomy" id="1333857"/>
    <lineage>
        <taxon>Bacteria</taxon>
        <taxon>Bacillati</taxon>
        <taxon>Actinomycetota</taxon>
        <taxon>Actinomycetes</taxon>
        <taxon>Micrococcales</taxon>
        <taxon>Microbacteriaceae</taxon>
        <taxon>Microbacterium</taxon>
    </lineage>
</organism>
<gene>
    <name evidence="1" type="ORF">L687_18485</name>
</gene>
<dbReference type="AlphaFoldDB" id="T5K6B5"/>